<sequence length="83" mass="9589">MGKGGASDNVMARVPIEIERIASTLKFKRHRVSAVRDFLPGCGRVAAPNFGLDRRNAEKPEIWRMMPHRRIMPYRRMIAREVN</sequence>
<reference evidence="1 2" key="1">
    <citation type="submission" date="2023-03" db="EMBL/GenBank/DDBJ databases">
        <title>WGS of Gossypium arboreum.</title>
        <authorList>
            <person name="Yu D."/>
        </authorList>
    </citation>
    <scope>NUCLEOTIDE SEQUENCE [LARGE SCALE GENOMIC DNA]</scope>
    <source>
        <tissue evidence="1">Leaf</tissue>
    </source>
</reference>
<dbReference type="EMBL" id="JARKNE010000006">
    <property type="protein sequence ID" value="KAK5825458.1"/>
    <property type="molecule type" value="Genomic_DNA"/>
</dbReference>
<comment type="caution">
    <text evidence="1">The sequence shown here is derived from an EMBL/GenBank/DDBJ whole genome shotgun (WGS) entry which is preliminary data.</text>
</comment>
<accession>A0ABR0PLZ4</accession>
<evidence type="ECO:0000313" key="2">
    <source>
        <dbReference type="Proteomes" id="UP001358586"/>
    </source>
</evidence>
<proteinExistence type="predicted"/>
<name>A0ABR0PLZ4_GOSAR</name>
<dbReference type="Proteomes" id="UP001358586">
    <property type="component" value="Chromosome 6"/>
</dbReference>
<organism evidence="1 2">
    <name type="scientific">Gossypium arboreum</name>
    <name type="common">Tree cotton</name>
    <name type="synonym">Gossypium nanking</name>
    <dbReference type="NCBI Taxonomy" id="29729"/>
    <lineage>
        <taxon>Eukaryota</taxon>
        <taxon>Viridiplantae</taxon>
        <taxon>Streptophyta</taxon>
        <taxon>Embryophyta</taxon>
        <taxon>Tracheophyta</taxon>
        <taxon>Spermatophyta</taxon>
        <taxon>Magnoliopsida</taxon>
        <taxon>eudicotyledons</taxon>
        <taxon>Gunneridae</taxon>
        <taxon>Pentapetalae</taxon>
        <taxon>rosids</taxon>
        <taxon>malvids</taxon>
        <taxon>Malvales</taxon>
        <taxon>Malvaceae</taxon>
        <taxon>Malvoideae</taxon>
        <taxon>Gossypium</taxon>
    </lineage>
</organism>
<keyword evidence="2" id="KW-1185">Reference proteome</keyword>
<protein>
    <submittedName>
        <fullName evidence="1">Uncharacterized protein</fullName>
    </submittedName>
</protein>
<gene>
    <name evidence="1" type="ORF">PVK06_020295</name>
</gene>
<evidence type="ECO:0000313" key="1">
    <source>
        <dbReference type="EMBL" id="KAK5825458.1"/>
    </source>
</evidence>